<evidence type="ECO:0000256" key="1">
    <source>
        <dbReference type="ARBA" id="ARBA00023015"/>
    </source>
</evidence>
<protein>
    <submittedName>
        <fullName evidence="8">Uncharacterized protein LOC104587367 isoform X1</fullName>
    </submittedName>
</protein>
<dbReference type="InterPro" id="IPR006447">
    <property type="entry name" value="Myb_dom_plants"/>
</dbReference>
<dbReference type="InterPro" id="IPR044841">
    <property type="entry name" value="LUX/BOA-like"/>
</dbReference>
<dbReference type="NCBIfam" id="TIGR01557">
    <property type="entry name" value="myb_SHAQKYF"/>
    <property type="match status" value="1"/>
</dbReference>
<dbReference type="InterPro" id="IPR009057">
    <property type="entry name" value="Homeodomain-like_sf"/>
</dbReference>
<keyword evidence="3" id="KW-0539">Nucleus</keyword>
<keyword evidence="7" id="KW-1185">Reference proteome</keyword>
<dbReference type="OrthoDB" id="621781at2759"/>
<dbReference type="GO" id="GO:0000160">
    <property type="term" value="P:phosphorelay signal transduction system"/>
    <property type="evidence" value="ECO:0007669"/>
    <property type="project" value="InterPro"/>
</dbReference>
<proteinExistence type="predicted"/>
<dbReference type="GO" id="GO:0003700">
    <property type="term" value="F:DNA-binding transcription factor activity"/>
    <property type="evidence" value="ECO:0000318"/>
    <property type="project" value="GO_Central"/>
</dbReference>
<evidence type="ECO:0000313" key="8">
    <source>
        <dbReference type="RefSeq" id="XP_019054495.1"/>
    </source>
</evidence>
<dbReference type="GO" id="GO:0003677">
    <property type="term" value="F:DNA binding"/>
    <property type="evidence" value="ECO:0007669"/>
    <property type="project" value="InterPro"/>
</dbReference>
<dbReference type="PANTHER" id="PTHR31442:SF40">
    <property type="entry name" value="HOMEODOMAIN-LIKE SUPERFAMILY PROTEIN"/>
    <property type="match status" value="1"/>
</dbReference>
<name>A0A1U8Q8T6_NELNU</name>
<evidence type="ECO:0000256" key="5">
    <source>
        <dbReference type="SAM" id="MobiDB-lite"/>
    </source>
</evidence>
<dbReference type="AlphaFoldDB" id="A0A1U8Q8T6"/>
<dbReference type="InParanoid" id="A0A1U8Q8T6"/>
<gene>
    <name evidence="8" type="primary">LOC104587367</name>
</gene>
<evidence type="ECO:0000256" key="2">
    <source>
        <dbReference type="ARBA" id="ARBA00023163"/>
    </source>
</evidence>
<dbReference type="GO" id="GO:0005634">
    <property type="term" value="C:nucleus"/>
    <property type="evidence" value="ECO:0000318"/>
    <property type="project" value="GO_Central"/>
</dbReference>
<accession>A0A1U8Q8T6</accession>
<comment type="caution">
    <text evidence="4">Lacks conserved residue(s) required for the propagation of feature annotation.</text>
</comment>
<dbReference type="Gene3D" id="1.10.10.60">
    <property type="entry name" value="Homeodomain-like"/>
    <property type="match status" value="1"/>
</dbReference>
<dbReference type="PANTHER" id="PTHR31442">
    <property type="entry name" value="HOMEODOMAIN-LIKE SUPERFAMILY PROTEIN-RELATED"/>
    <property type="match status" value="1"/>
</dbReference>
<feature type="region of interest" description="Disordered" evidence="5">
    <location>
        <begin position="81"/>
        <end position="119"/>
    </location>
</feature>
<dbReference type="InterPro" id="IPR001789">
    <property type="entry name" value="Sig_transdc_resp-reg_receiver"/>
</dbReference>
<keyword evidence="1" id="KW-0805">Transcription regulation</keyword>
<dbReference type="SUPFAM" id="SSF46689">
    <property type="entry name" value="Homeodomain-like"/>
    <property type="match status" value="1"/>
</dbReference>
<evidence type="ECO:0000313" key="7">
    <source>
        <dbReference type="Proteomes" id="UP000189703"/>
    </source>
</evidence>
<dbReference type="RefSeq" id="XP_019054495.1">
    <property type="nucleotide sequence ID" value="XM_019198950.1"/>
</dbReference>
<keyword evidence="2" id="KW-0804">Transcription</keyword>
<sequence length="493" mass="55145">MSDNIDMSTAIRVLENGACFFHMKPLSMDALWGIWQHVLIKRVSQRRETEEAGSMEDVGFFKALEGIDCQSLVNGRRTKFKRMREEHEESKGNQKTNNEDLKEKKKSKGMALAAEEEQCESKNTVSSRAKKPKLCWEDNGLHDLFMDVIRKIGLENATPAKLLKLMNVPGITVQQVTSHLQRLRTYVRSRNQLAATMKKRGRKDRSIFNVPIGPAPKTSHPFSQSDIAPRIDLSQQLSRNRRQEAMLHARLPATTHENQMLPFHAQRRNGNLSGIFDMMLAQDWRMGASSSCIEPAGRSDATQMIHPHLQVEPRELESRAVDDQRMLSLSAQTQNISYLGHVGSLDSSFQQPSMENILSSPGVQMMNNVEPPRPSNSLNRDQPTRAPVNGIQNICPCPNSSLNQDQPTRTQADGIQNVCDVGGAGHCQNAELMEESGDTLDDLAGSFCLDFNDLMESPPFENSTSVPSKQLDGVDFDKVFSDQVSIFISLIQG</sequence>
<dbReference type="PROSITE" id="PS50110">
    <property type="entry name" value="RESPONSE_REGULATORY"/>
    <property type="match status" value="1"/>
</dbReference>
<evidence type="ECO:0000256" key="3">
    <source>
        <dbReference type="ARBA" id="ARBA00023242"/>
    </source>
</evidence>
<reference evidence="8" key="1">
    <citation type="submission" date="2025-08" db="UniProtKB">
        <authorList>
            <consortium name="RefSeq"/>
        </authorList>
    </citation>
    <scope>IDENTIFICATION</scope>
</reference>
<evidence type="ECO:0000256" key="4">
    <source>
        <dbReference type="PROSITE-ProRule" id="PRU00169"/>
    </source>
</evidence>
<dbReference type="GeneID" id="104587367"/>
<dbReference type="Proteomes" id="UP000189703">
    <property type="component" value="Unplaced"/>
</dbReference>
<evidence type="ECO:0000259" key="6">
    <source>
        <dbReference type="PROSITE" id="PS50110"/>
    </source>
</evidence>
<feature type="domain" description="Response regulatory" evidence="6">
    <location>
        <begin position="1"/>
        <end position="39"/>
    </location>
</feature>
<organism evidence="7 8">
    <name type="scientific">Nelumbo nucifera</name>
    <name type="common">Sacred lotus</name>
    <dbReference type="NCBI Taxonomy" id="4432"/>
    <lineage>
        <taxon>Eukaryota</taxon>
        <taxon>Viridiplantae</taxon>
        <taxon>Streptophyta</taxon>
        <taxon>Embryophyta</taxon>
        <taxon>Tracheophyta</taxon>
        <taxon>Spermatophyta</taxon>
        <taxon>Magnoliopsida</taxon>
        <taxon>Proteales</taxon>
        <taxon>Nelumbonaceae</taxon>
        <taxon>Nelumbo</taxon>
    </lineage>
</organism>
<feature type="compositionally biased region" description="Basic and acidic residues" evidence="5">
    <location>
        <begin position="83"/>
        <end position="103"/>
    </location>
</feature>